<dbReference type="PANTHER" id="PTHR30136:SF35">
    <property type="entry name" value="HTH-TYPE TRANSCRIPTIONAL REGULATOR RV1719"/>
    <property type="match status" value="1"/>
</dbReference>
<dbReference type="Gene3D" id="3.30.450.40">
    <property type="match status" value="1"/>
</dbReference>
<proteinExistence type="predicted"/>
<dbReference type="EMBL" id="CP121252">
    <property type="protein sequence ID" value="WFP17561.1"/>
    <property type="molecule type" value="Genomic_DNA"/>
</dbReference>
<protein>
    <submittedName>
        <fullName evidence="2">IclR family transcriptional regulator C-terminal domain-containing protein</fullName>
    </submittedName>
</protein>
<reference evidence="2 3" key="1">
    <citation type="submission" date="2023-04" db="EMBL/GenBank/DDBJ databases">
        <title>Funneling lignin-derived compounds into biodiesel using alkali-halophilic Citricoccus sp. P2.</title>
        <authorList>
            <person name="Luo C.-B."/>
        </authorList>
    </citation>
    <scope>NUCLEOTIDE SEQUENCE [LARGE SCALE GENOMIC DNA]</scope>
    <source>
        <strain evidence="2 3">P2</strain>
    </source>
</reference>
<dbReference type="InterPro" id="IPR029016">
    <property type="entry name" value="GAF-like_dom_sf"/>
</dbReference>
<dbReference type="PROSITE" id="PS51078">
    <property type="entry name" value="ICLR_ED"/>
    <property type="match status" value="1"/>
</dbReference>
<keyword evidence="3" id="KW-1185">Reference proteome</keyword>
<dbReference type="InterPro" id="IPR014757">
    <property type="entry name" value="Tscrpt_reg_IclR_C"/>
</dbReference>
<dbReference type="RefSeq" id="WP_278159163.1">
    <property type="nucleotide sequence ID" value="NZ_CP121252.1"/>
</dbReference>
<dbReference type="InterPro" id="IPR050707">
    <property type="entry name" value="HTH_MetabolicPath_Reg"/>
</dbReference>
<evidence type="ECO:0000313" key="3">
    <source>
        <dbReference type="Proteomes" id="UP001219037"/>
    </source>
</evidence>
<sequence>MVQDRLALIAPSILSDITHHTGLTSSVFVRTGDERVLIARCESPSPLSYQFPVGQLLSLFLGGGKVLLAHAPEEDQECLLGSYEPFGLADGRVQTADTLRADLQSARDTGYFVSQSERHRGTVRITAPVRSVEGDVIASINLVAHDGTIDAAAISNHQTILMQASRRFTDQI</sequence>
<dbReference type="Pfam" id="PF01614">
    <property type="entry name" value="IclR_C"/>
    <property type="match status" value="1"/>
</dbReference>
<dbReference type="PANTHER" id="PTHR30136">
    <property type="entry name" value="HELIX-TURN-HELIX TRANSCRIPTIONAL REGULATOR, ICLR FAMILY"/>
    <property type="match status" value="1"/>
</dbReference>
<evidence type="ECO:0000313" key="2">
    <source>
        <dbReference type="EMBL" id="WFP17561.1"/>
    </source>
</evidence>
<gene>
    <name evidence="2" type="ORF">P8192_05515</name>
</gene>
<dbReference type="Proteomes" id="UP001219037">
    <property type="component" value="Chromosome"/>
</dbReference>
<dbReference type="SUPFAM" id="SSF55781">
    <property type="entry name" value="GAF domain-like"/>
    <property type="match status" value="1"/>
</dbReference>
<organism evidence="2 3">
    <name type="scientific">Citricoccus muralis</name>
    <dbReference type="NCBI Taxonomy" id="169134"/>
    <lineage>
        <taxon>Bacteria</taxon>
        <taxon>Bacillati</taxon>
        <taxon>Actinomycetota</taxon>
        <taxon>Actinomycetes</taxon>
        <taxon>Micrococcales</taxon>
        <taxon>Micrococcaceae</taxon>
        <taxon>Citricoccus</taxon>
    </lineage>
</organism>
<accession>A0ABY8H9H3</accession>
<feature type="domain" description="IclR-ED" evidence="1">
    <location>
        <begin position="1"/>
        <end position="172"/>
    </location>
</feature>
<evidence type="ECO:0000259" key="1">
    <source>
        <dbReference type="PROSITE" id="PS51078"/>
    </source>
</evidence>
<name>A0ABY8H9H3_9MICC</name>